<feature type="region of interest" description="Disordered" evidence="1">
    <location>
        <begin position="1"/>
        <end position="21"/>
    </location>
</feature>
<gene>
    <name evidence="2" type="ORF">ACFPOU_23785</name>
</gene>
<evidence type="ECO:0000256" key="1">
    <source>
        <dbReference type="SAM" id="MobiDB-lite"/>
    </source>
</evidence>
<evidence type="ECO:0000313" key="3">
    <source>
        <dbReference type="Proteomes" id="UP001596031"/>
    </source>
</evidence>
<comment type="caution">
    <text evidence="2">The sequence shown here is derived from an EMBL/GenBank/DDBJ whole genome shotgun (WGS) entry which is preliminary data.</text>
</comment>
<dbReference type="RefSeq" id="WP_379727618.1">
    <property type="nucleotide sequence ID" value="NZ_JBHSMS010000105.1"/>
</dbReference>
<accession>A0ABW0PNT7</accession>
<sequence length="59" mass="6247">MDKHNGPVSLGDLADKVGLTGRPVSMSDVAAKIGYTKMPMSLGELAEAVDKHVAKHDEK</sequence>
<organism evidence="2 3">
    <name type="scientific">Massilia jejuensis</name>
    <dbReference type="NCBI Taxonomy" id="648894"/>
    <lineage>
        <taxon>Bacteria</taxon>
        <taxon>Pseudomonadati</taxon>
        <taxon>Pseudomonadota</taxon>
        <taxon>Betaproteobacteria</taxon>
        <taxon>Burkholderiales</taxon>
        <taxon>Oxalobacteraceae</taxon>
        <taxon>Telluria group</taxon>
        <taxon>Massilia</taxon>
    </lineage>
</organism>
<protein>
    <submittedName>
        <fullName evidence="2">Uncharacterized protein</fullName>
    </submittedName>
</protein>
<name>A0ABW0PNT7_9BURK</name>
<reference evidence="3" key="1">
    <citation type="journal article" date="2019" name="Int. J. Syst. Evol. Microbiol.">
        <title>The Global Catalogue of Microorganisms (GCM) 10K type strain sequencing project: providing services to taxonomists for standard genome sequencing and annotation.</title>
        <authorList>
            <consortium name="The Broad Institute Genomics Platform"/>
            <consortium name="The Broad Institute Genome Sequencing Center for Infectious Disease"/>
            <person name="Wu L."/>
            <person name="Ma J."/>
        </authorList>
    </citation>
    <scope>NUCLEOTIDE SEQUENCE [LARGE SCALE GENOMIC DNA]</scope>
    <source>
        <strain evidence="3">CCUG 38813</strain>
    </source>
</reference>
<keyword evidence="3" id="KW-1185">Reference proteome</keyword>
<evidence type="ECO:0000313" key="2">
    <source>
        <dbReference type="EMBL" id="MFC5514128.1"/>
    </source>
</evidence>
<proteinExistence type="predicted"/>
<dbReference type="EMBL" id="JBHSMS010000105">
    <property type="protein sequence ID" value="MFC5514128.1"/>
    <property type="molecule type" value="Genomic_DNA"/>
</dbReference>
<dbReference type="Proteomes" id="UP001596031">
    <property type="component" value="Unassembled WGS sequence"/>
</dbReference>